<keyword evidence="9" id="KW-1185">Reference proteome</keyword>
<dbReference type="AlphaFoldDB" id="A0A4Y2GZG4"/>
<sequence>MGSSKKHKEKRDRKKHKRDRSRSRERDRDSHKKSHKSSHRRDKRKSPEPGSPDSDIQLSKRRHISDDEEIFSGNSSSRALPPTNSDDEFDVDQLLDSKLSENPEFSSLKRSSKKHKDDVKKRQSFGENEDSLEKFATEQLLEEHGAHDVLKRNRSPPAETSQIPFITDVRIKEEPQDEERRDSVIEDRAQVQLSLSITETNKLRAKLGLKPLDVGKEKPVRKDDDSKSIMEANKLREKLGLKVSGEDSEASGSQSHSISDSSKRSRSDSRSMDTGNESPERSEPQLSLSIEETNKLRAKLGLKPLEVKSQIPGIESEDQDPSKPAEVFVKTENLSEKKKAEDLREKLRIIKEKRAIEEKLRKTKGIADSDSEDESPAAWVIKHQRLMQEKLEAEKRAKLLEEMDEEFGVGALVEEEFDKKKSYTSDNLKGLTVAHGADSFKEGHQVVLTLKDKGVLEEEDDVLENVNIVDNERYAKNVELKKKKPDYRPYEEPEYDEFGILKKKNLLSKYDEEIEGEKKKTFKLGEASSTHYVSKEQELELIRMKLKQQNEMTLEMPEMKIANEYYTPEDMVQFKKPKKKKKLKKVSILKADDLLAGDTVEDRDLGSRRRGRIRDIDMGDSEESETKTGIPLIHEDMDIQLDLSNVKIEEDKEKEWNSALNKAKKLKERKVMASAPEKVIEILNSVNGSNLESPKASKNAANIELNSVAEFCRTLGEIPTYGLSGNREEEAEDMMDLERELLEERQKQELESQNQGAWNEVDVEEKPAEISMRENEPILEEEPDISTGVVGALNLATKKGYLDKEDKKMFGAPRTSTLQAQSYTIEEKFYEDDKFGKRDRYTGPVQEFREKSNYKPDVKLEYIDDNGRLLTAKEAFRYLSHKFHGKGPGKNKVDKRMKKLEQDTRLKQMSSTDTPLNTVKLLQQKQKETQSPYIVLSGGNKTLTQTMISKSKPL</sequence>
<evidence type="ECO:0000256" key="5">
    <source>
        <dbReference type="ARBA" id="ARBA00023242"/>
    </source>
</evidence>
<gene>
    <name evidence="8" type="primary">SART1</name>
    <name evidence="8" type="ORF">AVEN_171252_1</name>
</gene>
<evidence type="ECO:0000256" key="7">
    <source>
        <dbReference type="SAM" id="MobiDB-lite"/>
    </source>
</evidence>
<dbReference type="GO" id="GO:0045292">
    <property type="term" value="P:mRNA cis splicing, via spliceosome"/>
    <property type="evidence" value="ECO:0007669"/>
    <property type="project" value="TreeGrafter"/>
</dbReference>
<feature type="region of interest" description="Disordered" evidence="7">
    <location>
        <begin position="1"/>
        <end position="330"/>
    </location>
</feature>
<comment type="caution">
    <text evidence="8">The sequence shown here is derived from an EMBL/GenBank/DDBJ whole genome shotgun (WGS) entry which is preliminary data.</text>
</comment>
<dbReference type="PANTHER" id="PTHR14152">
    <property type="entry name" value="SQUAMOUS CELL CARCINOMA ANTIGEN RECOGNISED BY CYTOTOXIC T LYMPHOCYTES"/>
    <property type="match status" value="1"/>
</dbReference>
<dbReference type="InterPro" id="IPR005011">
    <property type="entry name" value="SNU66/SART1"/>
</dbReference>
<protein>
    <submittedName>
        <fullName evidence="8">U4/U6.U5 tri-snRNP-associated protein 1</fullName>
    </submittedName>
</protein>
<dbReference type="GO" id="GO:0000481">
    <property type="term" value="P:maturation of 5S rRNA"/>
    <property type="evidence" value="ECO:0007669"/>
    <property type="project" value="TreeGrafter"/>
</dbReference>
<comment type="subcellular location">
    <subcellularLocation>
        <location evidence="1">Nucleus</location>
    </subcellularLocation>
</comment>
<comment type="similarity">
    <text evidence="2">Belongs to the SNU66/SART1 family.</text>
</comment>
<proteinExistence type="inferred from homology"/>
<feature type="coiled-coil region" evidence="6">
    <location>
        <begin position="727"/>
        <end position="754"/>
    </location>
</feature>
<dbReference type="GO" id="GO:0046540">
    <property type="term" value="C:U4/U6 x U5 tri-snRNP complex"/>
    <property type="evidence" value="ECO:0007669"/>
    <property type="project" value="InterPro"/>
</dbReference>
<feature type="compositionally biased region" description="Basic residues" evidence="7">
    <location>
        <begin position="1"/>
        <end position="21"/>
    </location>
</feature>
<dbReference type="EMBL" id="BGPR01001670">
    <property type="protein sequence ID" value="GBM59200.1"/>
    <property type="molecule type" value="Genomic_DNA"/>
</dbReference>
<feature type="compositionally biased region" description="Basic and acidic residues" evidence="7">
    <location>
        <begin position="213"/>
        <end position="240"/>
    </location>
</feature>
<evidence type="ECO:0000256" key="2">
    <source>
        <dbReference type="ARBA" id="ARBA00006076"/>
    </source>
</evidence>
<dbReference type="OrthoDB" id="5583at2759"/>
<organism evidence="8 9">
    <name type="scientific">Araneus ventricosus</name>
    <name type="common">Orbweaver spider</name>
    <name type="synonym">Epeira ventricosa</name>
    <dbReference type="NCBI Taxonomy" id="182803"/>
    <lineage>
        <taxon>Eukaryota</taxon>
        <taxon>Metazoa</taxon>
        <taxon>Ecdysozoa</taxon>
        <taxon>Arthropoda</taxon>
        <taxon>Chelicerata</taxon>
        <taxon>Arachnida</taxon>
        <taxon>Araneae</taxon>
        <taxon>Araneomorphae</taxon>
        <taxon>Entelegynae</taxon>
        <taxon>Araneoidea</taxon>
        <taxon>Araneidae</taxon>
        <taxon>Araneus</taxon>
    </lineage>
</organism>
<evidence type="ECO:0000256" key="3">
    <source>
        <dbReference type="ARBA" id="ARBA00022664"/>
    </source>
</evidence>
<evidence type="ECO:0000313" key="8">
    <source>
        <dbReference type="EMBL" id="GBM59200.1"/>
    </source>
</evidence>
<dbReference type="Pfam" id="PF19252">
    <property type="entry name" value="HIND"/>
    <property type="match status" value="3"/>
</dbReference>
<evidence type="ECO:0000256" key="1">
    <source>
        <dbReference type="ARBA" id="ARBA00004123"/>
    </source>
</evidence>
<feature type="compositionally biased region" description="Basic and acidic residues" evidence="7">
    <location>
        <begin position="261"/>
        <end position="271"/>
    </location>
</feature>
<reference evidence="8 9" key="1">
    <citation type="journal article" date="2019" name="Sci. Rep.">
        <title>Orb-weaving spider Araneus ventricosus genome elucidates the spidroin gene catalogue.</title>
        <authorList>
            <person name="Kono N."/>
            <person name="Nakamura H."/>
            <person name="Ohtoshi R."/>
            <person name="Moran D.A.P."/>
            <person name="Shinohara A."/>
            <person name="Yoshida Y."/>
            <person name="Fujiwara M."/>
            <person name="Mori M."/>
            <person name="Tomita M."/>
            <person name="Arakawa K."/>
        </authorList>
    </citation>
    <scope>NUCLEOTIDE SEQUENCE [LARGE SCALE GENOMIC DNA]</scope>
</reference>
<accession>A0A4Y2GZG4</accession>
<dbReference type="Proteomes" id="UP000499080">
    <property type="component" value="Unassembled WGS sequence"/>
</dbReference>
<dbReference type="PANTHER" id="PTHR14152:SF5">
    <property type="entry name" value="U4_U6.U5 TRI-SNRNP-ASSOCIATED PROTEIN 1"/>
    <property type="match status" value="1"/>
</dbReference>
<feature type="compositionally biased region" description="Polar residues" evidence="7">
    <location>
        <begin position="72"/>
        <end position="84"/>
    </location>
</feature>
<feature type="coiled-coil region" evidence="6">
    <location>
        <begin position="333"/>
        <end position="403"/>
    </location>
</feature>
<evidence type="ECO:0000256" key="6">
    <source>
        <dbReference type="SAM" id="Coils"/>
    </source>
</evidence>
<keyword evidence="3" id="KW-0507">mRNA processing</keyword>
<evidence type="ECO:0000313" key="9">
    <source>
        <dbReference type="Proteomes" id="UP000499080"/>
    </source>
</evidence>
<feature type="compositionally biased region" description="Basic and acidic residues" evidence="7">
    <location>
        <begin position="131"/>
        <end position="151"/>
    </location>
</feature>
<keyword evidence="6" id="KW-0175">Coiled coil</keyword>
<feature type="compositionally biased region" description="Basic residues" evidence="7">
    <location>
        <begin position="31"/>
        <end position="44"/>
    </location>
</feature>
<evidence type="ECO:0000256" key="4">
    <source>
        <dbReference type="ARBA" id="ARBA00023187"/>
    </source>
</evidence>
<keyword evidence="5" id="KW-0539">Nucleus</keyword>
<feature type="compositionally biased region" description="Polar residues" evidence="7">
    <location>
        <begin position="191"/>
        <end position="200"/>
    </location>
</feature>
<keyword evidence="4" id="KW-0508">mRNA splicing</keyword>
<dbReference type="InterPro" id="IPR045347">
    <property type="entry name" value="HIND"/>
</dbReference>
<feature type="compositionally biased region" description="Basic and acidic residues" evidence="7">
    <location>
        <begin position="169"/>
        <end position="189"/>
    </location>
</feature>
<dbReference type="Pfam" id="PF03343">
    <property type="entry name" value="SART-1"/>
    <property type="match status" value="1"/>
</dbReference>
<feature type="compositionally biased region" description="Low complexity" evidence="7">
    <location>
        <begin position="251"/>
        <end position="260"/>
    </location>
</feature>
<name>A0A4Y2GZG4_ARAVE</name>